<sequence length="72" mass="8088">MSRKSHPETHCWIKKANHIWSGNEAQGAVLPVETIVPPFLSTSDLGKNLLLLGLPNEQFVTQSILADMDYWL</sequence>
<evidence type="ECO:0000313" key="2">
    <source>
        <dbReference type="Proteomes" id="UP000030671"/>
    </source>
</evidence>
<dbReference type="InParanoid" id="W4JMF3"/>
<organism evidence="1 2">
    <name type="scientific">Heterobasidion irregulare (strain TC 32-1)</name>
    <dbReference type="NCBI Taxonomy" id="747525"/>
    <lineage>
        <taxon>Eukaryota</taxon>
        <taxon>Fungi</taxon>
        <taxon>Dikarya</taxon>
        <taxon>Basidiomycota</taxon>
        <taxon>Agaricomycotina</taxon>
        <taxon>Agaricomycetes</taxon>
        <taxon>Russulales</taxon>
        <taxon>Bondarzewiaceae</taxon>
        <taxon>Heterobasidion</taxon>
        <taxon>Heterobasidion annosum species complex</taxon>
    </lineage>
</organism>
<name>W4JMF3_HETIT</name>
<dbReference type="AlphaFoldDB" id="W4JMF3"/>
<dbReference type="KEGG" id="hir:HETIRDRAFT_108561"/>
<dbReference type="Proteomes" id="UP000030671">
    <property type="component" value="Unassembled WGS sequence"/>
</dbReference>
<dbReference type="RefSeq" id="XP_009553198.1">
    <property type="nucleotide sequence ID" value="XM_009554903.1"/>
</dbReference>
<gene>
    <name evidence="1" type="ORF">HETIRDRAFT_108561</name>
</gene>
<reference evidence="1 2" key="1">
    <citation type="journal article" date="2012" name="New Phytol.">
        <title>Insight into trade-off between wood decay and parasitism from the genome of a fungal forest pathogen.</title>
        <authorList>
            <person name="Olson A."/>
            <person name="Aerts A."/>
            <person name="Asiegbu F."/>
            <person name="Belbahri L."/>
            <person name="Bouzid O."/>
            <person name="Broberg A."/>
            <person name="Canback B."/>
            <person name="Coutinho P.M."/>
            <person name="Cullen D."/>
            <person name="Dalman K."/>
            <person name="Deflorio G."/>
            <person name="van Diepen L.T."/>
            <person name="Dunand C."/>
            <person name="Duplessis S."/>
            <person name="Durling M."/>
            <person name="Gonthier P."/>
            <person name="Grimwood J."/>
            <person name="Fossdal C.G."/>
            <person name="Hansson D."/>
            <person name="Henrissat B."/>
            <person name="Hietala A."/>
            <person name="Himmelstrand K."/>
            <person name="Hoffmeister D."/>
            <person name="Hogberg N."/>
            <person name="James T.Y."/>
            <person name="Karlsson M."/>
            <person name="Kohler A."/>
            <person name="Kues U."/>
            <person name="Lee Y.H."/>
            <person name="Lin Y.C."/>
            <person name="Lind M."/>
            <person name="Lindquist E."/>
            <person name="Lombard V."/>
            <person name="Lucas S."/>
            <person name="Lunden K."/>
            <person name="Morin E."/>
            <person name="Murat C."/>
            <person name="Park J."/>
            <person name="Raffaello T."/>
            <person name="Rouze P."/>
            <person name="Salamov A."/>
            <person name="Schmutz J."/>
            <person name="Solheim H."/>
            <person name="Stahlberg J."/>
            <person name="Velez H."/>
            <person name="de Vries R.P."/>
            <person name="Wiebenga A."/>
            <person name="Woodward S."/>
            <person name="Yakovlev I."/>
            <person name="Garbelotto M."/>
            <person name="Martin F."/>
            <person name="Grigoriev I.V."/>
            <person name="Stenlid J."/>
        </authorList>
    </citation>
    <scope>NUCLEOTIDE SEQUENCE [LARGE SCALE GENOMIC DNA]</scope>
    <source>
        <strain evidence="1 2">TC 32-1</strain>
    </source>
</reference>
<evidence type="ECO:0000313" key="1">
    <source>
        <dbReference type="EMBL" id="ETW74708.1"/>
    </source>
</evidence>
<dbReference type="EMBL" id="KI925467">
    <property type="protein sequence ID" value="ETW74708.1"/>
    <property type="molecule type" value="Genomic_DNA"/>
</dbReference>
<proteinExistence type="predicted"/>
<protein>
    <submittedName>
        <fullName evidence="1">Uncharacterized protein</fullName>
    </submittedName>
</protein>
<dbReference type="HOGENOM" id="CLU_2722545_0_0_1"/>
<keyword evidence="2" id="KW-1185">Reference proteome</keyword>
<accession>W4JMF3</accession>
<dbReference type="GeneID" id="20666355"/>